<dbReference type="EMBL" id="JAULSW010000002">
    <property type="protein sequence ID" value="KAK3390974.1"/>
    <property type="molecule type" value="Genomic_DNA"/>
</dbReference>
<keyword evidence="2" id="KW-1133">Transmembrane helix</keyword>
<reference evidence="3" key="1">
    <citation type="journal article" date="2023" name="Mol. Phylogenet. Evol.">
        <title>Genome-scale phylogeny and comparative genomics of the fungal order Sordariales.</title>
        <authorList>
            <person name="Hensen N."/>
            <person name="Bonometti L."/>
            <person name="Westerberg I."/>
            <person name="Brannstrom I.O."/>
            <person name="Guillou S."/>
            <person name="Cros-Aarteil S."/>
            <person name="Calhoun S."/>
            <person name="Haridas S."/>
            <person name="Kuo A."/>
            <person name="Mondo S."/>
            <person name="Pangilinan J."/>
            <person name="Riley R."/>
            <person name="LaButti K."/>
            <person name="Andreopoulos B."/>
            <person name="Lipzen A."/>
            <person name="Chen C."/>
            <person name="Yan M."/>
            <person name="Daum C."/>
            <person name="Ng V."/>
            <person name="Clum A."/>
            <person name="Steindorff A."/>
            <person name="Ohm R.A."/>
            <person name="Martin F."/>
            <person name="Silar P."/>
            <person name="Natvig D.O."/>
            <person name="Lalanne C."/>
            <person name="Gautier V."/>
            <person name="Ament-Velasquez S.L."/>
            <person name="Kruys A."/>
            <person name="Hutchinson M.I."/>
            <person name="Powell A.J."/>
            <person name="Barry K."/>
            <person name="Miller A.N."/>
            <person name="Grigoriev I.V."/>
            <person name="Debuchy R."/>
            <person name="Gladieux P."/>
            <person name="Hiltunen Thoren M."/>
            <person name="Johannesson H."/>
        </authorList>
    </citation>
    <scope>NUCLEOTIDE SEQUENCE</scope>
    <source>
        <strain evidence="3">CBS 232.78</strain>
    </source>
</reference>
<keyword evidence="2" id="KW-0812">Transmembrane</keyword>
<organism evidence="3 4">
    <name type="scientific">Podospora didyma</name>
    <dbReference type="NCBI Taxonomy" id="330526"/>
    <lineage>
        <taxon>Eukaryota</taxon>
        <taxon>Fungi</taxon>
        <taxon>Dikarya</taxon>
        <taxon>Ascomycota</taxon>
        <taxon>Pezizomycotina</taxon>
        <taxon>Sordariomycetes</taxon>
        <taxon>Sordariomycetidae</taxon>
        <taxon>Sordariales</taxon>
        <taxon>Podosporaceae</taxon>
        <taxon>Podospora</taxon>
    </lineage>
</organism>
<evidence type="ECO:0000313" key="3">
    <source>
        <dbReference type="EMBL" id="KAK3390974.1"/>
    </source>
</evidence>
<feature type="compositionally biased region" description="Acidic residues" evidence="1">
    <location>
        <begin position="149"/>
        <end position="158"/>
    </location>
</feature>
<reference evidence="3" key="2">
    <citation type="submission" date="2023-06" db="EMBL/GenBank/DDBJ databases">
        <authorList>
            <consortium name="Lawrence Berkeley National Laboratory"/>
            <person name="Haridas S."/>
            <person name="Hensen N."/>
            <person name="Bonometti L."/>
            <person name="Westerberg I."/>
            <person name="Brannstrom I.O."/>
            <person name="Guillou S."/>
            <person name="Cros-Aarteil S."/>
            <person name="Calhoun S."/>
            <person name="Kuo A."/>
            <person name="Mondo S."/>
            <person name="Pangilinan J."/>
            <person name="Riley R."/>
            <person name="LaButti K."/>
            <person name="Andreopoulos B."/>
            <person name="Lipzen A."/>
            <person name="Chen C."/>
            <person name="Yanf M."/>
            <person name="Daum C."/>
            <person name="Ng V."/>
            <person name="Clum A."/>
            <person name="Steindorff A."/>
            <person name="Ohm R."/>
            <person name="Martin F."/>
            <person name="Silar P."/>
            <person name="Natvig D."/>
            <person name="Lalanne C."/>
            <person name="Gautier V."/>
            <person name="Ament-velasquez S.L."/>
            <person name="Kruys A."/>
            <person name="Hutchinson M.I."/>
            <person name="Powell A.J."/>
            <person name="Barry K."/>
            <person name="Miller A.N."/>
            <person name="Grigoriev I.V."/>
            <person name="Debuchy R."/>
            <person name="Gladieux P."/>
            <person name="Thoren M.H."/>
            <person name="Johannesson H."/>
        </authorList>
    </citation>
    <scope>NUCLEOTIDE SEQUENCE</scope>
    <source>
        <strain evidence="3">CBS 232.78</strain>
    </source>
</reference>
<feature type="region of interest" description="Disordered" evidence="1">
    <location>
        <begin position="541"/>
        <end position="594"/>
    </location>
</feature>
<gene>
    <name evidence="3" type="ORF">B0H63DRAFT_128856</name>
</gene>
<feature type="transmembrane region" description="Helical" evidence="2">
    <location>
        <begin position="380"/>
        <end position="402"/>
    </location>
</feature>
<feature type="compositionally biased region" description="Polar residues" evidence="1">
    <location>
        <begin position="541"/>
        <end position="552"/>
    </location>
</feature>
<name>A0AAE0P086_9PEZI</name>
<protein>
    <submittedName>
        <fullName evidence="3">Uncharacterized protein</fullName>
    </submittedName>
</protein>
<feature type="compositionally biased region" description="Acidic residues" evidence="1">
    <location>
        <begin position="60"/>
        <end position="84"/>
    </location>
</feature>
<keyword evidence="4" id="KW-1185">Reference proteome</keyword>
<accession>A0AAE0P086</accession>
<feature type="region of interest" description="Disordered" evidence="1">
    <location>
        <begin position="1"/>
        <end position="184"/>
    </location>
</feature>
<feature type="region of interest" description="Disordered" evidence="1">
    <location>
        <begin position="455"/>
        <end position="513"/>
    </location>
</feature>
<dbReference type="AlphaFoldDB" id="A0AAE0P086"/>
<feature type="compositionally biased region" description="Pro residues" evidence="1">
    <location>
        <begin position="125"/>
        <end position="142"/>
    </location>
</feature>
<evidence type="ECO:0000256" key="2">
    <source>
        <dbReference type="SAM" id="Phobius"/>
    </source>
</evidence>
<feature type="compositionally biased region" description="Polar residues" evidence="1">
    <location>
        <begin position="164"/>
        <end position="178"/>
    </location>
</feature>
<evidence type="ECO:0000313" key="4">
    <source>
        <dbReference type="Proteomes" id="UP001285441"/>
    </source>
</evidence>
<comment type="caution">
    <text evidence="3">The sequence shown here is derived from an EMBL/GenBank/DDBJ whole genome shotgun (WGS) entry which is preliminary data.</text>
</comment>
<feature type="compositionally biased region" description="Pro residues" evidence="1">
    <location>
        <begin position="106"/>
        <end position="115"/>
    </location>
</feature>
<feature type="compositionally biased region" description="Polar residues" evidence="1">
    <location>
        <begin position="485"/>
        <end position="498"/>
    </location>
</feature>
<sequence length="594" mass="63578">MGSQVAPRDQQERQSAGVSAPAASDFGLDVENWRPTSSSVSARYIPPTITAASLQKDRDDQPDEDHDDDDDDDDGDDDDDDDDHYDYHPPSPRTSATPKVISSLPASPPPAPAPARAPASAPAPAHSPDPAPPPAPSSPGPSEPANVDLEPEPEEEHTVEDLPTGSQGSESITTNSARIRTKTRTRWPLPATTMETFSRTSSITSFSIAQHVASRSLLAQHCATAEFTLIDGGATQFYVPFVGCMNNKLDCCSFTPRTAIPVEEIMTDVSSARITPRALSSGTDVYPRPIDPGEVELERCAIDYYSISGSCCPSGYTPWTTLMGDATPCYIHIKTTTPPPIPTSKSASLTRKPTGVIADTVYAMQYAVQDAASTGLSPGAIAGIAIGSSVGLFAIIGLAIMIHKRLKHSRRMADLKKELRSSYYPETGASEVPVSRNGTLSSDLNSVQRIGSQGLSDAQLHRAQSVSEANHTSTQAVYTPDHMESTTPAELFSTSSAQGEREDMLSLPSCTSSPARDIQEVQLARPQRLSRGYARVVYTNTQGSSQGSNSTMPADVDVEARPDQQGAASWDRTIQVQQSQNNPHPRYLGPSMIR</sequence>
<feature type="compositionally biased region" description="Polar residues" evidence="1">
    <location>
        <begin position="455"/>
        <end position="477"/>
    </location>
</feature>
<feature type="compositionally biased region" description="Polar residues" evidence="1">
    <location>
        <begin position="572"/>
        <end position="583"/>
    </location>
</feature>
<evidence type="ECO:0000256" key="1">
    <source>
        <dbReference type="SAM" id="MobiDB-lite"/>
    </source>
</evidence>
<keyword evidence="2" id="KW-0472">Membrane</keyword>
<proteinExistence type="predicted"/>
<dbReference type="Proteomes" id="UP001285441">
    <property type="component" value="Unassembled WGS sequence"/>
</dbReference>